<dbReference type="GeneID" id="25776899"/>
<dbReference type="STRING" id="452589.G9NXD8"/>
<feature type="non-terminal residue" evidence="2">
    <location>
        <position position="1"/>
    </location>
</feature>
<dbReference type="HOGENOM" id="CLU_002639_3_1_1"/>
<accession>G9NXD8</accession>
<feature type="domain" description="Heterokaryon incompatibility" evidence="1">
    <location>
        <begin position="156"/>
        <end position="311"/>
    </location>
</feature>
<dbReference type="Pfam" id="PF06985">
    <property type="entry name" value="HET"/>
    <property type="match status" value="1"/>
</dbReference>
<feature type="non-terminal residue" evidence="2">
    <location>
        <position position="684"/>
    </location>
</feature>
<dbReference type="InterPro" id="IPR010730">
    <property type="entry name" value="HET"/>
</dbReference>
<dbReference type="KEGG" id="tatv:25776899"/>
<evidence type="ECO:0000313" key="2">
    <source>
        <dbReference type="EMBL" id="EHK44748.1"/>
    </source>
</evidence>
<organism evidence="2 3">
    <name type="scientific">Hypocrea atroviridis (strain ATCC 20476 / IMI 206040)</name>
    <name type="common">Trichoderma atroviride</name>
    <dbReference type="NCBI Taxonomy" id="452589"/>
    <lineage>
        <taxon>Eukaryota</taxon>
        <taxon>Fungi</taxon>
        <taxon>Dikarya</taxon>
        <taxon>Ascomycota</taxon>
        <taxon>Pezizomycotina</taxon>
        <taxon>Sordariomycetes</taxon>
        <taxon>Hypocreomycetidae</taxon>
        <taxon>Hypocreales</taxon>
        <taxon>Hypocreaceae</taxon>
        <taxon>Trichoderma</taxon>
    </lineage>
</organism>
<protein>
    <recommendedName>
        <fullName evidence="1">Heterokaryon incompatibility domain-containing protein</fullName>
    </recommendedName>
</protein>
<evidence type="ECO:0000259" key="1">
    <source>
        <dbReference type="Pfam" id="PF06985"/>
    </source>
</evidence>
<dbReference type="Proteomes" id="UP000005426">
    <property type="component" value="Unassembled WGS sequence"/>
</dbReference>
<dbReference type="OMA" id="FWRIRCR"/>
<evidence type="ECO:0000313" key="3">
    <source>
        <dbReference type="Proteomes" id="UP000005426"/>
    </source>
</evidence>
<keyword evidence="3" id="KW-1185">Reference proteome</keyword>
<dbReference type="AlphaFoldDB" id="G9NXD8"/>
<gene>
    <name evidence="2" type="ORF">TRIATDRAFT_173093</name>
</gene>
<dbReference type="EMBL" id="ABDG02000024">
    <property type="protein sequence ID" value="EHK44748.1"/>
    <property type="molecule type" value="Genomic_DNA"/>
</dbReference>
<sequence>FPSSSFQLKDVAASAGHGCRGCKFLVLLLSAMFEAYPEPGPAEAYLRWAGAQFTFEVMLKNENLRRIQFFYPRGAKMRVVGMPPSGIITGDTSSSTSFNRAYKLIQQCESSHHKCGSGRNVALPKRLLHIPEINNNHSTAGSGIKLVTTEGMTGTYACLSHCWGDPTLIQSKTLTSTIDEYRDSISWGKLPRTFQDAVTLCRNLCIEYLWIDSLCIIQDSLSDWEVESTKMGDIYRNSYITIAASASPGSFGGCFSKTTPDHCIAIKEATQRDVYIGIRDCHGAGKNNTSTNEQVFLNHFPLFSRAWVYQERMLSRRILYCNKSELQVGCEQNLQCECGSSRVAPHFVPAPRGLNVGRLKGPAELTPYGHGGGLVDQDIANIAYRNWTEVVETYAKLNLTKGSDKLPALSATARILAKNLGGDYLAGIWRSTLMEGLLWYVRAPLSKPRPRGDAWRAPSWSWASIDSPSGLVFVNPRMKLSSSFEGKIEAAVCVLAGQDDFGRVASGFIRLKASLGRTFWRIRCRGCTTPARRSRGGGLPRSDYTLYTNGSNPAPQQDWLPCEFSEPRLDLMGASIGFSADALVDDTARYGFFSCIGKGMCKLAPCHLLHIPRFEAQRKQRTGTGAWRVNADAFLALTEVKGQPETFERLGLVTITHDTQAKKEEWFKTVWPGILSPEKTITLV</sequence>
<dbReference type="PANTHER" id="PTHR33112:SF9">
    <property type="entry name" value="HETEROKARYON INCOMPATIBILITY DOMAIN-CONTAINING PROTEIN"/>
    <property type="match status" value="1"/>
</dbReference>
<dbReference type="eggNOG" id="ENOG502SICY">
    <property type="taxonomic scope" value="Eukaryota"/>
</dbReference>
<proteinExistence type="predicted"/>
<comment type="caution">
    <text evidence="2">The sequence shown here is derived from an EMBL/GenBank/DDBJ whole genome shotgun (WGS) entry which is preliminary data.</text>
</comment>
<dbReference type="PANTHER" id="PTHR33112">
    <property type="entry name" value="DOMAIN PROTEIN, PUTATIVE-RELATED"/>
    <property type="match status" value="1"/>
</dbReference>
<name>G9NXD8_HYPAI</name>
<reference evidence="2 3" key="1">
    <citation type="journal article" date="2011" name="Genome Biol.">
        <title>Comparative genome sequence analysis underscores mycoparasitism as the ancestral life style of Trichoderma.</title>
        <authorList>
            <person name="Kubicek C.P."/>
            <person name="Herrera-Estrella A."/>
            <person name="Seidl-Seiboth V."/>
            <person name="Martinez D.A."/>
            <person name="Druzhinina I.S."/>
            <person name="Thon M."/>
            <person name="Zeilinger S."/>
            <person name="Casas-Flores S."/>
            <person name="Horwitz B.A."/>
            <person name="Mukherjee P.K."/>
            <person name="Mukherjee M."/>
            <person name="Kredics L."/>
            <person name="Alcaraz L.D."/>
            <person name="Aerts A."/>
            <person name="Antal Z."/>
            <person name="Atanasova L."/>
            <person name="Cervantes-Badillo M.G."/>
            <person name="Challacombe J."/>
            <person name="Chertkov O."/>
            <person name="McCluskey K."/>
            <person name="Coulpier F."/>
            <person name="Deshpande N."/>
            <person name="von Doehren H."/>
            <person name="Ebbole D.J."/>
            <person name="Esquivel-Naranjo E.U."/>
            <person name="Fekete E."/>
            <person name="Flipphi M."/>
            <person name="Glaser F."/>
            <person name="Gomez-Rodriguez E.Y."/>
            <person name="Gruber S."/>
            <person name="Han C."/>
            <person name="Henrissat B."/>
            <person name="Hermosa R."/>
            <person name="Hernandez-Onate M."/>
            <person name="Karaffa L."/>
            <person name="Kosti I."/>
            <person name="Le Crom S."/>
            <person name="Lindquist E."/>
            <person name="Lucas S."/>
            <person name="Luebeck M."/>
            <person name="Luebeck P.S."/>
            <person name="Margeot A."/>
            <person name="Metz B."/>
            <person name="Misra M."/>
            <person name="Nevalainen H."/>
            <person name="Omann M."/>
            <person name="Packer N."/>
            <person name="Perrone G."/>
            <person name="Uresti-Rivera E.E."/>
            <person name="Salamov A."/>
            <person name="Schmoll M."/>
            <person name="Seiboth B."/>
            <person name="Shapiro H."/>
            <person name="Sukno S."/>
            <person name="Tamayo-Ramos J.A."/>
            <person name="Tisch D."/>
            <person name="Wiest A."/>
            <person name="Wilkinson H.H."/>
            <person name="Zhang M."/>
            <person name="Coutinho P.M."/>
            <person name="Kenerley C.M."/>
            <person name="Monte E."/>
            <person name="Baker S.E."/>
            <person name="Grigoriev I.V."/>
        </authorList>
    </citation>
    <scope>NUCLEOTIDE SEQUENCE [LARGE SCALE GENOMIC DNA]</scope>
    <source>
        <strain evidence="3">ATCC 20476 / IMI 206040</strain>
    </source>
</reference>
<dbReference type="OrthoDB" id="5362512at2759"/>